<organism evidence="1 2">
    <name type="scientific">Flavobacterium psychroterrae</name>
    <dbReference type="NCBI Taxonomy" id="2133767"/>
    <lineage>
        <taxon>Bacteria</taxon>
        <taxon>Pseudomonadati</taxon>
        <taxon>Bacteroidota</taxon>
        <taxon>Flavobacteriia</taxon>
        <taxon>Flavobacteriales</taxon>
        <taxon>Flavobacteriaceae</taxon>
        <taxon>Flavobacterium</taxon>
    </lineage>
</organism>
<dbReference type="NCBIfam" id="NF033545">
    <property type="entry name" value="transpos_IS630"/>
    <property type="match status" value="1"/>
</dbReference>
<comment type="caution">
    <text evidence="1">The sequence shown here is derived from an EMBL/GenBank/DDBJ whole genome shotgun (WGS) entry which is preliminary data.</text>
</comment>
<keyword evidence="2" id="KW-1185">Reference proteome</keyword>
<proteinExistence type="predicted"/>
<dbReference type="RefSeq" id="WP_213298663.1">
    <property type="nucleotide sequence ID" value="NZ_JAGYVZ010000008.1"/>
</dbReference>
<sequence>MAQKTISTIKKIIIGRLVVSKNLNVSKCARELKLSRNTVKRYADLFVEFINVYPDNIVQNQYEIFLMKPLAEIRPRAFQLLNFLSFLAENEISRLATAKTAWLKYIAKYPSGYQYSQFMVIYNKWIKEQKKIIRKNWQVQFIPQEDVKTLKCWNSSNVRRKWELSVVLTESYKNTLTSQIAAKVERCSNVVRDWINIYKSQGLIGFEKKKRYTNPITHQFIEEKRSKLIRLLHESPKFHGINRTSWSLADLALTYKKLYSINICSATISHYLKMEGFVYKKARKVLTSPDPNFREKMDKIKYILKNLGTNEKFFSIDEYGPFAVKIKGGRSLMKKSEIKTFPQIQTSKGFTICTAALELSSNQITHFYSQKKDTNEMIKLIDLLLFTYKGQDKLYLSWDAASWHCSKQLNEYIYKINDQYYRKTHHNPIVELAPLPASAQFLNVIESVFSGLAKSIIHNSDYSSLDECKNAISLYFETRNKHFLTNPKKAGNIIWGKELVIPVFKDSNNCKDPRYR</sequence>
<dbReference type="Gene3D" id="3.30.420.10">
    <property type="entry name" value="Ribonuclease H-like superfamily/Ribonuclease H"/>
    <property type="match status" value="1"/>
</dbReference>
<name>A0ABS5PAJ6_9FLAO</name>
<dbReference type="Proteomes" id="UP000722625">
    <property type="component" value="Unassembled WGS sequence"/>
</dbReference>
<accession>A0ABS5PAJ6</accession>
<reference evidence="1 2" key="1">
    <citation type="journal article" date="2018" name="Int. J. Syst. Evol. Microbiol.">
        <title>Flavobacterium chryseum sp. nov. and Flavobacterium psychroterrae sp. nov., novel environmental bacteria isolated from Antarctica.</title>
        <authorList>
            <person name="Kralova S."/>
            <person name="Svec P."/>
            <person name="Busse H.J."/>
            <person name="Stankova E."/>
            <person name="Vaczi P."/>
            <person name="Sedlacek I."/>
        </authorList>
    </citation>
    <scope>NUCLEOTIDE SEQUENCE [LARGE SCALE GENOMIC DNA]</scope>
    <source>
        <strain evidence="1 2">CCM 8827</strain>
    </source>
</reference>
<evidence type="ECO:0000313" key="2">
    <source>
        <dbReference type="Proteomes" id="UP000722625"/>
    </source>
</evidence>
<protein>
    <submittedName>
        <fullName evidence="1">IS630 family transposase</fullName>
    </submittedName>
</protein>
<evidence type="ECO:0000313" key="1">
    <source>
        <dbReference type="EMBL" id="MBS7231345.1"/>
    </source>
</evidence>
<gene>
    <name evidence="1" type="ORF">KHA90_09935</name>
</gene>
<dbReference type="EMBL" id="JAGYVZ010000008">
    <property type="protein sequence ID" value="MBS7231345.1"/>
    <property type="molecule type" value="Genomic_DNA"/>
</dbReference>
<dbReference type="InterPro" id="IPR047655">
    <property type="entry name" value="Transpos_IS630-like"/>
</dbReference>
<dbReference type="InterPro" id="IPR036397">
    <property type="entry name" value="RNaseH_sf"/>
</dbReference>